<name>A0A158D9P0_9BURK</name>
<dbReference type="EMBL" id="FCOA02000038">
    <property type="protein sequence ID" value="SAK91392.1"/>
    <property type="molecule type" value="Genomic_DNA"/>
</dbReference>
<dbReference type="STRING" id="1777140.AWB79_06692"/>
<sequence length="146" mass="15896">MYRNIVVALDGSESSERVLNEAISVGKCANARVCAVFVADVAALSSFPARYRAEVFGDARSMLDEAQERLRSSGLECETRLLETRNITDTVARCLQRCVTAIPADLVVMGTHGRGGVRRLVLGSVAEAFLRRSTCPVHLIRSLQEA</sequence>
<evidence type="ECO:0000259" key="2">
    <source>
        <dbReference type="Pfam" id="PF00582"/>
    </source>
</evidence>
<dbReference type="PANTHER" id="PTHR46268:SF15">
    <property type="entry name" value="UNIVERSAL STRESS PROTEIN HP_0031"/>
    <property type="match status" value="1"/>
</dbReference>
<dbReference type="Proteomes" id="UP000054851">
    <property type="component" value="Unassembled WGS sequence"/>
</dbReference>
<dbReference type="RefSeq" id="WP_061171708.1">
    <property type="nucleotide sequence ID" value="NZ_FCOA02000038.1"/>
</dbReference>
<comment type="similarity">
    <text evidence="1">Belongs to the universal stress protein A family.</text>
</comment>
<evidence type="ECO:0000313" key="3">
    <source>
        <dbReference type="EMBL" id="SAK91392.1"/>
    </source>
</evidence>
<keyword evidence="4" id="KW-1185">Reference proteome</keyword>
<dbReference type="SUPFAM" id="SSF52402">
    <property type="entry name" value="Adenine nucleotide alpha hydrolases-like"/>
    <property type="match status" value="1"/>
</dbReference>
<protein>
    <submittedName>
        <fullName evidence="3">Universal stress protein</fullName>
    </submittedName>
</protein>
<dbReference type="PANTHER" id="PTHR46268">
    <property type="entry name" value="STRESS RESPONSE PROTEIN NHAX"/>
    <property type="match status" value="1"/>
</dbReference>
<dbReference type="Pfam" id="PF00582">
    <property type="entry name" value="Usp"/>
    <property type="match status" value="1"/>
</dbReference>
<dbReference type="InterPro" id="IPR006015">
    <property type="entry name" value="Universal_stress_UspA"/>
</dbReference>
<dbReference type="Gene3D" id="3.40.50.620">
    <property type="entry name" value="HUPs"/>
    <property type="match status" value="1"/>
</dbReference>
<dbReference type="CDD" id="cd00293">
    <property type="entry name" value="USP-like"/>
    <property type="match status" value="1"/>
</dbReference>
<dbReference type="InterPro" id="IPR014729">
    <property type="entry name" value="Rossmann-like_a/b/a_fold"/>
</dbReference>
<accession>A0A158D9P0</accession>
<dbReference type="PRINTS" id="PR01438">
    <property type="entry name" value="UNVRSLSTRESS"/>
</dbReference>
<dbReference type="AlphaFoldDB" id="A0A158D9P0"/>
<feature type="domain" description="UspA" evidence="2">
    <location>
        <begin position="1"/>
        <end position="141"/>
    </location>
</feature>
<dbReference type="InterPro" id="IPR006016">
    <property type="entry name" value="UspA"/>
</dbReference>
<evidence type="ECO:0000313" key="4">
    <source>
        <dbReference type="Proteomes" id="UP000054851"/>
    </source>
</evidence>
<gene>
    <name evidence="3" type="ORF">AWB79_06692</name>
</gene>
<organism evidence="3 4">
    <name type="scientific">Caballeronia hypogeia</name>
    <dbReference type="NCBI Taxonomy" id="1777140"/>
    <lineage>
        <taxon>Bacteria</taxon>
        <taxon>Pseudomonadati</taxon>
        <taxon>Pseudomonadota</taxon>
        <taxon>Betaproteobacteria</taxon>
        <taxon>Burkholderiales</taxon>
        <taxon>Burkholderiaceae</taxon>
        <taxon>Caballeronia</taxon>
    </lineage>
</organism>
<proteinExistence type="inferred from homology"/>
<dbReference type="OrthoDB" id="8547832at2"/>
<reference evidence="3" key="1">
    <citation type="submission" date="2016-01" db="EMBL/GenBank/DDBJ databases">
        <authorList>
            <person name="Peeters C."/>
        </authorList>
    </citation>
    <scope>NUCLEOTIDE SEQUENCE</scope>
    <source>
        <strain evidence="3">LMG 29322</strain>
    </source>
</reference>
<comment type="caution">
    <text evidence="3">The sequence shown here is derived from an EMBL/GenBank/DDBJ whole genome shotgun (WGS) entry which is preliminary data.</text>
</comment>
<evidence type="ECO:0000256" key="1">
    <source>
        <dbReference type="ARBA" id="ARBA00008791"/>
    </source>
</evidence>